<accession>A0A6C8H4R2</accession>
<dbReference type="Proteomes" id="UP000003915">
    <property type="component" value="Unassembled WGS sequence"/>
</dbReference>
<dbReference type="EMBL" id="AFCV01000602">
    <property type="protein sequence ID" value="EHC92170.1"/>
    <property type="molecule type" value="Genomic_DNA"/>
</dbReference>
<sequence>MNDDSIIKNSSMLLAYLGGLGWGSAYFYGWGVSAYYGFPWWYVGVGPDNIARSLFHAISLMAIFIIAWGVGILLFFLVKQKARIHDISFLRLFLAAVLFFIPIVIEFSLLTESFLWELFFIILLVALCLSVGMRFYSKLMPVICFTQLSWVRRHCFTIVMLGFIIYFFIFWLGFIIYFFIIFSFFVGIYKPQLKKEYEMILYDGGWYYVLARYHDSFILSKSFTKNNNRFIIFRPEDGHSYEITLVKVRL</sequence>
<keyword evidence="1" id="KW-0472">Membrane</keyword>
<feature type="transmembrane region" description="Helical" evidence="1">
    <location>
        <begin position="12"/>
        <end position="33"/>
    </location>
</feature>
<keyword evidence="1" id="KW-1133">Transmembrane helix</keyword>
<comment type="caution">
    <text evidence="2">The sequence shown here is derived from an EMBL/GenBank/DDBJ whole genome shotgun (WGS) entry which is preliminary data.</text>
</comment>
<protein>
    <submittedName>
        <fullName evidence="2">Putative inner membrane protein</fullName>
    </submittedName>
</protein>
<feature type="transmembrane region" description="Helical" evidence="1">
    <location>
        <begin position="156"/>
        <end position="189"/>
    </location>
</feature>
<organism evidence="2 3">
    <name type="scientific">Salmonella enterica subsp. enterica serovar Uganda str. R8-3404</name>
    <dbReference type="NCBI Taxonomy" id="913083"/>
    <lineage>
        <taxon>Bacteria</taxon>
        <taxon>Pseudomonadati</taxon>
        <taxon>Pseudomonadota</taxon>
        <taxon>Gammaproteobacteria</taxon>
        <taxon>Enterobacterales</taxon>
        <taxon>Enterobacteriaceae</taxon>
        <taxon>Salmonella</taxon>
    </lineage>
</organism>
<keyword evidence="1" id="KW-0812">Transmembrane</keyword>
<evidence type="ECO:0000313" key="2">
    <source>
        <dbReference type="EMBL" id="EHC92170.1"/>
    </source>
</evidence>
<feature type="transmembrane region" description="Helical" evidence="1">
    <location>
        <begin position="115"/>
        <end position="136"/>
    </location>
</feature>
<feature type="transmembrane region" description="Helical" evidence="1">
    <location>
        <begin position="89"/>
        <end position="109"/>
    </location>
</feature>
<evidence type="ECO:0000256" key="1">
    <source>
        <dbReference type="SAM" id="Phobius"/>
    </source>
</evidence>
<proteinExistence type="predicted"/>
<reference evidence="2 3" key="1">
    <citation type="journal article" date="2011" name="BMC Genomics">
        <title>Genome sequencing reveals diversification of virulence factor content and possible host adaptation in distinct subpopulations of Salmonella enterica.</title>
        <authorList>
            <person name="den Bakker H.C."/>
            <person name="Moreno Switt A.I."/>
            <person name="Govoni G."/>
            <person name="Cummings C.A."/>
            <person name="Ranieri M.L."/>
            <person name="Degoricija L."/>
            <person name="Hoelzer K."/>
            <person name="Rodriguez-Rivera L.D."/>
            <person name="Brown S."/>
            <person name="Bolchacova E."/>
            <person name="Furtado M.R."/>
            <person name="Wiedmann M."/>
        </authorList>
    </citation>
    <scope>NUCLEOTIDE SEQUENCE [LARGE SCALE GENOMIC DNA]</scope>
    <source>
        <strain evidence="2 3">R8-3404</strain>
    </source>
</reference>
<gene>
    <name evidence="2" type="ORF">LTSEUGA_2265</name>
</gene>
<dbReference type="AlphaFoldDB" id="A0A6C8H4R2"/>
<name>A0A6C8H4R2_SALET</name>
<feature type="transmembrane region" description="Helical" evidence="1">
    <location>
        <begin position="53"/>
        <end position="77"/>
    </location>
</feature>
<evidence type="ECO:0000313" key="3">
    <source>
        <dbReference type="Proteomes" id="UP000003915"/>
    </source>
</evidence>